<evidence type="ECO:0000256" key="4">
    <source>
        <dbReference type="ARBA" id="ARBA00022737"/>
    </source>
</evidence>
<sequence>FNVVEDSKKMELEKQALLVWAKSFSSSQNRSITNSWVEDTDHCSWPGISCNYLKKVQAIDIAEQGIAGAIHDQISVLTDLKTIRLGDRSFSSAPVFRGNRFYGTLPAEWSALTSLENFEASWSDISGTLPASWSGLTALRSIDLFYNEISGTLPREYSTLVRLEHLDLQNNRINSSLPPAWSALVNLATLNLNNNLLFGTVPKPWSRWCKDDSNLRVIGNKNLRGSLDCSWFSA</sequence>
<dbReference type="InterPro" id="IPR032675">
    <property type="entry name" value="LRR_dom_sf"/>
</dbReference>
<name>A0A061QN61_9CHLO</name>
<evidence type="ECO:0000256" key="2">
    <source>
        <dbReference type="ARBA" id="ARBA00004430"/>
    </source>
</evidence>
<gene>
    <name evidence="7" type="ORF">TSPGSL018_27141</name>
</gene>
<dbReference type="PANTHER" id="PTHR48059:SF30">
    <property type="entry name" value="OS06G0587000 PROTEIN"/>
    <property type="match status" value="1"/>
</dbReference>
<dbReference type="InterPro" id="IPR013210">
    <property type="entry name" value="LRR_N_plant-typ"/>
</dbReference>
<comment type="similarity">
    <text evidence="5">Belongs to the polygalacturonase-inhibiting protein family.</text>
</comment>
<dbReference type="Pfam" id="PF12799">
    <property type="entry name" value="LRR_4"/>
    <property type="match status" value="1"/>
</dbReference>
<evidence type="ECO:0000256" key="1">
    <source>
        <dbReference type="ARBA" id="ARBA00004196"/>
    </source>
</evidence>
<dbReference type="InterPro" id="IPR025875">
    <property type="entry name" value="Leu-rich_rpt_4"/>
</dbReference>
<keyword evidence="4" id="KW-0677">Repeat</keyword>
<dbReference type="InterPro" id="IPR001611">
    <property type="entry name" value="Leu-rich_rpt"/>
</dbReference>
<dbReference type="EMBL" id="GBEZ01026052">
    <property type="protein sequence ID" value="JAC61108.1"/>
    <property type="molecule type" value="Transcribed_RNA"/>
</dbReference>
<accession>A0A061QN61</accession>
<dbReference type="InterPro" id="IPR051848">
    <property type="entry name" value="PGIP"/>
</dbReference>
<dbReference type="PANTHER" id="PTHR48059">
    <property type="entry name" value="POLYGALACTURONASE INHIBITOR 1"/>
    <property type="match status" value="1"/>
</dbReference>
<feature type="non-terminal residue" evidence="7">
    <location>
        <position position="1"/>
    </location>
</feature>
<dbReference type="SUPFAM" id="SSF52058">
    <property type="entry name" value="L domain-like"/>
    <property type="match status" value="1"/>
</dbReference>
<reference evidence="7" key="1">
    <citation type="submission" date="2014-05" db="EMBL/GenBank/DDBJ databases">
        <title>The transcriptome of the halophilic microalga Tetraselmis sp. GSL018 isolated from the Great Salt Lake, Utah.</title>
        <authorList>
            <person name="Jinkerson R.E."/>
            <person name="D'Adamo S."/>
            <person name="Posewitz M.C."/>
        </authorList>
    </citation>
    <scope>NUCLEOTIDE SEQUENCE</scope>
    <source>
        <strain evidence="7">GSL018</strain>
    </source>
</reference>
<evidence type="ECO:0000256" key="3">
    <source>
        <dbReference type="ARBA" id="ARBA00022614"/>
    </source>
</evidence>
<protein>
    <submittedName>
        <fullName evidence="7">Surface antigen protein</fullName>
    </submittedName>
</protein>
<dbReference type="Pfam" id="PF08263">
    <property type="entry name" value="LRRNT_2"/>
    <property type="match status" value="1"/>
</dbReference>
<evidence type="ECO:0000259" key="6">
    <source>
        <dbReference type="Pfam" id="PF08263"/>
    </source>
</evidence>
<proteinExistence type="inferred from homology"/>
<dbReference type="Pfam" id="PF00560">
    <property type="entry name" value="LRR_1"/>
    <property type="match status" value="1"/>
</dbReference>
<evidence type="ECO:0000256" key="5">
    <source>
        <dbReference type="ARBA" id="ARBA00038043"/>
    </source>
</evidence>
<feature type="domain" description="Leucine-rich repeat-containing N-terminal plant-type" evidence="6">
    <location>
        <begin position="13"/>
        <end position="51"/>
    </location>
</feature>
<comment type="subcellular location">
    <subcellularLocation>
        <location evidence="1">Cell envelope</location>
    </subcellularLocation>
    <subcellularLocation>
        <location evidence="2">Cytoplasm</location>
        <location evidence="2">Cytoskeleton</location>
        <location evidence="2">Cilium axoneme</location>
    </subcellularLocation>
</comment>
<dbReference type="GO" id="GO:0005930">
    <property type="term" value="C:axoneme"/>
    <property type="evidence" value="ECO:0007669"/>
    <property type="project" value="UniProtKB-SubCell"/>
</dbReference>
<evidence type="ECO:0000313" key="7">
    <source>
        <dbReference type="EMBL" id="JAC61108.1"/>
    </source>
</evidence>
<organism evidence="7">
    <name type="scientific">Tetraselmis sp. GSL018</name>
    <dbReference type="NCBI Taxonomy" id="582737"/>
    <lineage>
        <taxon>Eukaryota</taxon>
        <taxon>Viridiplantae</taxon>
        <taxon>Chlorophyta</taxon>
        <taxon>core chlorophytes</taxon>
        <taxon>Chlorodendrophyceae</taxon>
        <taxon>Chlorodendrales</taxon>
        <taxon>Chlorodendraceae</taxon>
        <taxon>Tetraselmis</taxon>
    </lineage>
</organism>
<dbReference type="AlphaFoldDB" id="A0A061QN61"/>
<dbReference type="Gene3D" id="3.80.10.10">
    <property type="entry name" value="Ribonuclease Inhibitor"/>
    <property type="match status" value="2"/>
</dbReference>
<keyword evidence="3" id="KW-0433">Leucine-rich repeat</keyword>